<evidence type="ECO:0000313" key="1">
    <source>
        <dbReference type="EMBL" id="GAA1616959.1"/>
    </source>
</evidence>
<keyword evidence="2" id="KW-1185">Reference proteome</keyword>
<accession>A0ABP4QRZ4</accession>
<proteinExistence type="predicted"/>
<evidence type="ECO:0000313" key="2">
    <source>
        <dbReference type="Proteomes" id="UP001500393"/>
    </source>
</evidence>
<comment type="caution">
    <text evidence="1">The sequence shown here is derived from an EMBL/GenBank/DDBJ whole genome shotgun (WGS) entry which is preliminary data.</text>
</comment>
<gene>
    <name evidence="1" type="ORF">GCM10009789_83740</name>
</gene>
<sequence length="69" mass="7570">MTEGVLTKNNKTVMSLASSLRPVDNETAKDVVPRGYAAQPARYDEAYGGETKYRDWLVCRAGNSCVKSV</sequence>
<dbReference type="Proteomes" id="UP001500393">
    <property type="component" value="Unassembled WGS sequence"/>
</dbReference>
<dbReference type="EMBL" id="BAAAOS010000066">
    <property type="protein sequence ID" value="GAA1616959.1"/>
    <property type="molecule type" value="Genomic_DNA"/>
</dbReference>
<dbReference type="RefSeq" id="WP_344222346.1">
    <property type="nucleotide sequence ID" value="NZ_BAAAOS010000066.1"/>
</dbReference>
<name>A0ABP4QRZ4_9ACTN</name>
<reference evidence="2" key="1">
    <citation type="journal article" date="2019" name="Int. J. Syst. Evol. Microbiol.">
        <title>The Global Catalogue of Microorganisms (GCM) 10K type strain sequencing project: providing services to taxonomists for standard genome sequencing and annotation.</title>
        <authorList>
            <consortium name="The Broad Institute Genomics Platform"/>
            <consortium name="The Broad Institute Genome Sequencing Center for Infectious Disease"/>
            <person name="Wu L."/>
            <person name="Ma J."/>
        </authorList>
    </citation>
    <scope>NUCLEOTIDE SEQUENCE [LARGE SCALE GENOMIC DNA]</scope>
    <source>
        <strain evidence="2">JCM 14969</strain>
    </source>
</reference>
<protein>
    <submittedName>
        <fullName evidence="1">Uncharacterized protein</fullName>
    </submittedName>
</protein>
<organism evidence="1 2">
    <name type="scientific">Kribbella sancticallisti</name>
    <dbReference type="NCBI Taxonomy" id="460087"/>
    <lineage>
        <taxon>Bacteria</taxon>
        <taxon>Bacillati</taxon>
        <taxon>Actinomycetota</taxon>
        <taxon>Actinomycetes</taxon>
        <taxon>Propionibacteriales</taxon>
        <taxon>Kribbellaceae</taxon>
        <taxon>Kribbella</taxon>
    </lineage>
</organism>